<dbReference type="InterPro" id="IPR036942">
    <property type="entry name" value="Beta-barrel_TonB_sf"/>
</dbReference>
<comment type="subcellular location">
    <subcellularLocation>
        <location evidence="1 7">Cell outer membrane</location>
        <topology evidence="1 7">Multi-pass membrane protein</topology>
    </subcellularLocation>
</comment>
<dbReference type="Proteomes" id="UP000008720">
    <property type="component" value="Chromosome"/>
</dbReference>
<dbReference type="SUPFAM" id="SSF49464">
    <property type="entry name" value="Carboxypeptidase regulatory domain-like"/>
    <property type="match status" value="1"/>
</dbReference>
<proteinExistence type="inferred from homology"/>
<dbReference type="InterPro" id="IPR023997">
    <property type="entry name" value="TonB-dep_OMP_SusC/RagA_CS"/>
</dbReference>
<evidence type="ECO:0000313" key="10">
    <source>
        <dbReference type="EMBL" id="ADR21277.1"/>
    </source>
</evidence>
<dbReference type="OrthoDB" id="9768177at2"/>
<dbReference type="KEGG" id="mtt:Ftrac_1286"/>
<protein>
    <submittedName>
        <fullName evidence="10">TonB-dependent receptor plug</fullName>
    </submittedName>
</protein>
<evidence type="ECO:0000256" key="7">
    <source>
        <dbReference type="PROSITE-ProRule" id="PRU01360"/>
    </source>
</evidence>
<keyword evidence="10" id="KW-0675">Receptor</keyword>
<feature type="signal peptide" evidence="8">
    <location>
        <begin position="1"/>
        <end position="18"/>
    </location>
</feature>
<comment type="similarity">
    <text evidence="7">Belongs to the TonB-dependent receptor family.</text>
</comment>
<dbReference type="SUPFAM" id="SSF56935">
    <property type="entry name" value="Porins"/>
    <property type="match status" value="1"/>
</dbReference>
<keyword evidence="3 7" id="KW-1134">Transmembrane beta strand</keyword>
<keyword evidence="11" id="KW-1185">Reference proteome</keyword>
<dbReference type="NCBIfam" id="TIGR04056">
    <property type="entry name" value="OMP_RagA_SusC"/>
    <property type="match status" value="1"/>
</dbReference>
<dbReference type="Pfam" id="PF13715">
    <property type="entry name" value="CarbopepD_reg_2"/>
    <property type="match status" value="1"/>
</dbReference>
<evidence type="ECO:0000256" key="4">
    <source>
        <dbReference type="ARBA" id="ARBA00022692"/>
    </source>
</evidence>
<dbReference type="InterPro" id="IPR012910">
    <property type="entry name" value="Plug_dom"/>
</dbReference>
<keyword evidence="2 7" id="KW-0813">Transport</keyword>
<evidence type="ECO:0000256" key="1">
    <source>
        <dbReference type="ARBA" id="ARBA00004571"/>
    </source>
</evidence>
<name>E4TLF6_MARTH</name>
<dbReference type="InterPro" id="IPR023996">
    <property type="entry name" value="TonB-dep_OMP_SusC/RagA"/>
</dbReference>
<dbReference type="Pfam" id="PF07715">
    <property type="entry name" value="Plug"/>
    <property type="match status" value="1"/>
</dbReference>
<evidence type="ECO:0000313" key="11">
    <source>
        <dbReference type="Proteomes" id="UP000008720"/>
    </source>
</evidence>
<keyword evidence="5 7" id="KW-0472">Membrane</keyword>
<dbReference type="PROSITE" id="PS52016">
    <property type="entry name" value="TONB_DEPENDENT_REC_3"/>
    <property type="match status" value="1"/>
</dbReference>
<sequence length="1073" mass="118101">MKKSILILCYLLSFNLLAQDSKTYSSVVVDSKGEPVPGAVVNEMGTDQFAITLNDGSFKLKTSTKNFTLSIRSLGFKDFKLEIRNGAMPPQIMLTEDLEQLDEVVVTALGIEREKQSLASSIGKIENRQLTDVPMTNVVNSMAGQVAGVQITNGSSGVGSSSRIIVRGENSLTGTNQPLFVVDGVPISNEQITSELVNNGSLQEVDYGNGGAEIDPDNIASIFILKGAGSAALYGSRAANGVVLITTKRGRGAQKGIGVTTSSSLTFETLLTLPDYQNEYGGGIGDFAFNTGLGALDGTAGIFSYGPKLDQGTLVPQFDGPSTDVNGNPVRGGDVKARTRADGSLTDITATPWVSRPDNIRNFFETGRTAQNSVSVNSTSDKGSIRLAYNNLRNKGILPNTDLNRDGLAISLDQQLTNKLSVNSYLNYINTRSNNRPNLGYGYENVMYGFNWTQRQVNFEPLKNYWQAGQEGIEQFNYNYAWVNNPYFTLFENTNSFDKHRVLGNSAVNYDFTDKLTLTVRTGVDIYNDNRAFRRALSTNANPTGSYREDEVFYKEINTDFLLSYKDRINEDFTYDLSLGANRFDQTIKYKYTEASQLALPNIYTLANSNAPLTGNNEIYEKRINSIYGTGNIGYRNTLYLDLTLRNDWSSTLPIDNNSFAYYSTGLSYVLSNMVELPEVLSFVKLRASAASVGNDTEPYQLRNTFAFNQNYGENLRVTNQSTLKNLNLRPERLTAYETGAEIWLLNDRIQTDITIYQNTSTDQIIARPISLTTGFSNKLENGGKVQTRGLEASISALAINQSEFKWKVSANYSTYRSKVLELPEGVDQFVTGNAAFFGGAGGSNSLFYIAKEGGLVGDMYGTGFKKVNGRTVYDSNGAPITDGTLRLLGNYNPDFSIGLNNEFSYKRIVMNVLFDLRYGGIISSRTRSLGNTSGVLKETLAGREDGIIGDGIVNIVTEENPNYVENTTTVSAISYYNAIYSRGNEESSIYDASYIKLRQLGLYYSLDSKLSQRIGFQSVKFGFIGSNLLLFTENPHVDPELNAFQGRNIVHGVDDMSLPSTRSFGFSIKTQF</sequence>
<dbReference type="STRING" id="643867.Ftrac_1286"/>
<dbReference type="Gene3D" id="2.170.130.10">
    <property type="entry name" value="TonB-dependent receptor, plug domain"/>
    <property type="match status" value="1"/>
</dbReference>
<gene>
    <name evidence="10" type="ordered locus">Ftrac_1286</name>
</gene>
<evidence type="ECO:0000256" key="5">
    <source>
        <dbReference type="ARBA" id="ARBA00023136"/>
    </source>
</evidence>
<dbReference type="HOGENOM" id="CLU_004317_2_1_10"/>
<dbReference type="EMBL" id="CP002349">
    <property type="protein sequence ID" value="ADR21277.1"/>
    <property type="molecule type" value="Genomic_DNA"/>
</dbReference>
<dbReference type="RefSeq" id="WP_013453426.1">
    <property type="nucleotide sequence ID" value="NC_014759.1"/>
</dbReference>
<keyword evidence="8" id="KW-0732">Signal</keyword>
<dbReference type="AlphaFoldDB" id="E4TLF6"/>
<dbReference type="eggNOG" id="COG4771">
    <property type="taxonomic scope" value="Bacteria"/>
</dbReference>
<organism evidence="10 11">
    <name type="scientific">Marivirga tractuosa (strain ATCC 23168 / DSM 4126 / NBRC 15989 / NCIMB 1408 / VKM B-1430 / H-43)</name>
    <name type="common">Microscilla tractuosa</name>
    <name type="synonym">Flexibacter tractuosus</name>
    <dbReference type="NCBI Taxonomy" id="643867"/>
    <lineage>
        <taxon>Bacteria</taxon>
        <taxon>Pseudomonadati</taxon>
        <taxon>Bacteroidota</taxon>
        <taxon>Cytophagia</taxon>
        <taxon>Cytophagales</taxon>
        <taxon>Marivirgaceae</taxon>
        <taxon>Marivirga</taxon>
    </lineage>
</organism>
<dbReference type="NCBIfam" id="TIGR04057">
    <property type="entry name" value="SusC_RagA_signa"/>
    <property type="match status" value="1"/>
</dbReference>
<feature type="chain" id="PRO_5003187961" evidence="8">
    <location>
        <begin position="19"/>
        <end position="1073"/>
    </location>
</feature>
<dbReference type="GO" id="GO:0009279">
    <property type="term" value="C:cell outer membrane"/>
    <property type="evidence" value="ECO:0007669"/>
    <property type="project" value="UniProtKB-SubCell"/>
</dbReference>
<feature type="domain" description="TonB-dependent receptor plug" evidence="9">
    <location>
        <begin position="115"/>
        <end position="242"/>
    </location>
</feature>
<keyword evidence="6 7" id="KW-0998">Cell outer membrane</keyword>
<accession>E4TLF6</accession>
<reference evidence="10 11" key="1">
    <citation type="journal article" date="2011" name="Stand. Genomic Sci.">
        <title>Complete genome sequence of Marivirga tractuosa type strain (H-43).</title>
        <authorList>
            <person name="Pagani I."/>
            <person name="Chertkov O."/>
            <person name="Lapidus A."/>
            <person name="Lucas S."/>
            <person name="Del Rio T.G."/>
            <person name="Tice H."/>
            <person name="Copeland A."/>
            <person name="Cheng J.F."/>
            <person name="Nolan M."/>
            <person name="Saunders E."/>
            <person name="Pitluck S."/>
            <person name="Held B."/>
            <person name="Goodwin L."/>
            <person name="Liolios K."/>
            <person name="Ovchinikova G."/>
            <person name="Ivanova N."/>
            <person name="Mavromatis K."/>
            <person name="Pati A."/>
            <person name="Chen A."/>
            <person name="Palaniappan K."/>
            <person name="Land M."/>
            <person name="Hauser L."/>
            <person name="Jeffries C.D."/>
            <person name="Detter J.C."/>
            <person name="Han C."/>
            <person name="Tapia R."/>
            <person name="Ngatchou-Djao O.D."/>
            <person name="Rohde M."/>
            <person name="Goker M."/>
            <person name="Spring S."/>
            <person name="Sikorski J."/>
            <person name="Woyke T."/>
            <person name="Bristow J."/>
            <person name="Eisen J.A."/>
            <person name="Markowitz V."/>
            <person name="Hugenholtz P."/>
            <person name="Klenk H.P."/>
            <person name="Kyrpides N.C."/>
        </authorList>
    </citation>
    <scope>NUCLEOTIDE SEQUENCE [LARGE SCALE GENOMIC DNA]</scope>
    <source>
        <strain evidence="11">ATCC 23168 / DSM 4126 / NBRC 15989 / NCIMB 1408 / VKM B-1430 / H-43</strain>
    </source>
</reference>
<evidence type="ECO:0000256" key="6">
    <source>
        <dbReference type="ARBA" id="ARBA00023237"/>
    </source>
</evidence>
<evidence type="ECO:0000256" key="8">
    <source>
        <dbReference type="SAM" id="SignalP"/>
    </source>
</evidence>
<evidence type="ECO:0000256" key="2">
    <source>
        <dbReference type="ARBA" id="ARBA00022448"/>
    </source>
</evidence>
<evidence type="ECO:0000259" key="9">
    <source>
        <dbReference type="Pfam" id="PF07715"/>
    </source>
</evidence>
<dbReference type="InterPro" id="IPR037066">
    <property type="entry name" value="Plug_dom_sf"/>
</dbReference>
<keyword evidence="4 7" id="KW-0812">Transmembrane</keyword>
<evidence type="ECO:0000256" key="3">
    <source>
        <dbReference type="ARBA" id="ARBA00022452"/>
    </source>
</evidence>
<dbReference type="Gene3D" id="2.40.170.20">
    <property type="entry name" value="TonB-dependent receptor, beta-barrel domain"/>
    <property type="match status" value="1"/>
</dbReference>
<dbReference type="InterPro" id="IPR039426">
    <property type="entry name" value="TonB-dep_rcpt-like"/>
</dbReference>
<dbReference type="InterPro" id="IPR008969">
    <property type="entry name" value="CarboxyPept-like_regulatory"/>
</dbReference>